<comment type="cofactor">
    <cofactor evidence="6">
        <name>Mg(2+)</name>
        <dbReference type="ChEBI" id="CHEBI:18420"/>
    </cofactor>
    <cofactor evidence="6">
        <name>Mn(2+)</name>
        <dbReference type="ChEBI" id="CHEBI:29035"/>
    </cofactor>
    <text evidence="6">Divalent metal cations. Prefers magnesium or manganese.</text>
</comment>
<keyword evidence="3 6" id="KW-0479">Metal-binding</keyword>
<keyword evidence="8" id="KW-0732">Signal</keyword>
<evidence type="ECO:0000256" key="1">
    <source>
        <dbReference type="ARBA" id="ARBA00001936"/>
    </source>
</evidence>
<dbReference type="NCBIfam" id="NF010052">
    <property type="entry name" value="PRK13529.1"/>
    <property type="match status" value="1"/>
</dbReference>
<evidence type="ECO:0000256" key="3">
    <source>
        <dbReference type="ARBA" id="ARBA00022723"/>
    </source>
</evidence>
<feature type="domain" description="Malic enzyme N-terminal" evidence="10">
    <location>
        <begin position="120"/>
        <end position="309"/>
    </location>
</feature>
<dbReference type="InterPro" id="IPR012302">
    <property type="entry name" value="Malic_NAD-bd"/>
</dbReference>
<dbReference type="PANTHER" id="PTHR23406:SF90">
    <property type="entry name" value="MALIC ENZYME-RELATED"/>
    <property type="match status" value="1"/>
</dbReference>
<dbReference type="GO" id="GO:0006108">
    <property type="term" value="P:malate metabolic process"/>
    <property type="evidence" value="ECO:0007669"/>
    <property type="project" value="TreeGrafter"/>
</dbReference>
<feature type="signal peptide" evidence="8">
    <location>
        <begin position="1"/>
        <end position="19"/>
    </location>
</feature>
<feature type="active site" description="Proton donor" evidence="4">
    <location>
        <position position="143"/>
    </location>
</feature>
<feature type="binding site" evidence="5">
    <location>
        <position position="505"/>
    </location>
    <ligand>
        <name>(S)-malate</name>
        <dbReference type="ChEBI" id="CHEBI:15589"/>
    </ligand>
</feature>
<dbReference type="PIRSF" id="PIRSF000106">
    <property type="entry name" value="ME"/>
    <property type="match status" value="1"/>
</dbReference>
<proteinExistence type="inferred from homology"/>
<reference evidence="12" key="1">
    <citation type="journal article" date="2023" name="Commun. Biol.">
        <title>Genome analysis of Parmales, the sister group of diatoms, reveals the evolutionary specialization of diatoms from phago-mixotrophs to photoautotrophs.</title>
        <authorList>
            <person name="Ban H."/>
            <person name="Sato S."/>
            <person name="Yoshikawa S."/>
            <person name="Yamada K."/>
            <person name="Nakamura Y."/>
            <person name="Ichinomiya M."/>
            <person name="Sato N."/>
            <person name="Blanc-Mathieu R."/>
            <person name="Endo H."/>
            <person name="Kuwata A."/>
            <person name="Ogata H."/>
        </authorList>
    </citation>
    <scope>NUCLEOTIDE SEQUENCE [LARGE SCALE GENOMIC DNA]</scope>
</reference>
<evidence type="ECO:0000259" key="10">
    <source>
        <dbReference type="SMART" id="SM01274"/>
    </source>
</evidence>
<keyword evidence="12" id="KW-1185">Reference proteome</keyword>
<dbReference type="SUPFAM" id="SSF53223">
    <property type="entry name" value="Aminoacid dehydrogenase-like, N-terminal domain"/>
    <property type="match status" value="1"/>
</dbReference>
<feature type="binding site" evidence="5">
    <location>
        <position position="461"/>
    </location>
    <ligand>
        <name>(S)-malate</name>
        <dbReference type="ChEBI" id="CHEBI:15589"/>
    </ligand>
</feature>
<feature type="binding site" evidence="6">
    <location>
        <position position="295"/>
    </location>
    <ligand>
        <name>a divalent metal cation</name>
        <dbReference type="ChEBI" id="CHEBI:60240"/>
    </ligand>
</feature>
<dbReference type="InterPro" id="IPR037062">
    <property type="entry name" value="Malic_N_dom_sf"/>
</dbReference>
<dbReference type="Pfam" id="PF03949">
    <property type="entry name" value="Malic_M"/>
    <property type="match status" value="1"/>
</dbReference>
<dbReference type="Gene3D" id="3.40.50.10380">
    <property type="entry name" value="Malic enzyme, N-terminal domain"/>
    <property type="match status" value="1"/>
</dbReference>
<evidence type="ECO:0000256" key="2">
    <source>
        <dbReference type="ARBA" id="ARBA00008785"/>
    </source>
</evidence>
<evidence type="ECO:0000313" key="12">
    <source>
        <dbReference type="Proteomes" id="UP001165065"/>
    </source>
</evidence>
<feature type="binding site" evidence="5">
    <location>
        <position position="203"/>
    </location>
    <ligand>
        <name>(S)-malate</name>
        <dbReference type="ChEBI" id="CHEBI:15589"/>
    </ligand>
</feature>
<accession>A0A9W7GJ84</accession>
<dbReference type="OrthoDB" id="5365701at2759"/>
<dbReference type="SMART" id="SM01274">
    <property type="entry name" value="malic"/>
    <property type="match status" value="1"/>
</dbReference>
<feature type="domain" description="Malic enzyme NAD-binding" evidence="9">
    <location>
        <begin position="319"/>
        <end position="574"/>
    </location>
</feature>
<dbReference type="InterPro" id="IPR046346">
    <property type="entry name" value="Aminoacid_DH-like_N_sf"/>
</dbReference>
<dbReference type="Pfam" id="PF00390">
    <property type="entry name" value="malic"/>
    <property type="match status" value="1"/>
</dbReference>
<evidence type="ECO:0000256" key="7">
    <source>
        <dbReference type="RuleBase" id="RU003426"/>
    </source>
</evidence>
<dbReference type="Proteomes" id="UP001165065">
    <property type="component" value="Unassembled WGS sequence"/>
</dbReference>
<keyword evidence="7" id="KW-0560">Oxidoreductase</keyword>
<dbReference type="GO" id="GO:0004473">
    <property type="term" value="F:malate dehydrogenase (decarboxylating) (NADP+) activity"/>
    <property type="evidence" value="ECO:0007669"/>
    <property type="project" value="TreeGrafter"/>
</dbReference>
<gene>
    <name evidence="11" type="ORF">TrCOL_g7690</name>
</gene>
<dbReference type="PRINTS" id="PR00072">
    <property type="entry name" value="MALOXRDTASE"/>
</dbReference>
<evidence type="ECO:0000256" key="6">
    <source>
        <dbReference type="PIRSR" id="PIRSR000106-3"/>
    </source>
</evidence>
<protein>
    <recommendedName>
        <fullName evidence="7">Malic enzyme</fullName>
    </recommendedName>
</protein>
<feature type="active site" description="Proton acceptor" evidence="4">
    <location>
        <position position="221"/>
    </location>
</feature>
<evidence type="ECO:0000256" key="5">
    <source>
        <dbReference type="PIRSR" id="PIRSR000106-2"/>
    </source>
</evidence>
<dbReference type="GO" id="GO:0046872">
    <property type="term" value="F:metal ion binding"/>
    <property type="evidence" value="ECO:0007669"/>
    <property type="project" value="UniProtKB-KW"/>
</dbReference>
<feature type="binding site" evidence="6">
    <location>
        <position position="294"/>
    </location>
    <ligand>
        <name>a divalent metal cation</name>
        <dbReference type="ChEBI" id="CHEBI:60240"/>
    </ligand>
</feature>
<dbReference type="InterPro" id="IPR036291">
    <property type="entry name" value="NAD(P)-bd_dom_sf"/>
</dbReference>
<sequence>MKVSAIALLSLFTGGAAFAFSPAKSAPFMRNGFSAPAKSGTSTSAYIDHGFGSPSSPLTHPSRAKGVVPMGYVGPDVQVDAAWQRVKGMLDAITAAKEAGDEDLEASLSLTVYSHLQTLSSISPSTFYSLLLAQLPLLMPFVYTPVVGAACKDWYGTIGHTGLETGVYIDGFESSKSDMVRVLSTYKESHPSVQAIVVTDGERILGLGDLGVHGMGIPVGKLHLYTACGGIDPAKCLPVTMDLGCNVEAIRDAPGYMGTRRGRDLSSDEFDKVMENFMEAAMEVFGRNTLIQFEDFGNKNAFRLLEDWRGKSTSFNDDIQGTASVVVGGLLASLKLTEGIDRLADHTFVFLGAGEAGVGIAELLAYAIQQETGCTPAEARKHINLVDSKGLVTAERENLQHHKQPFAHQRSTSPTTFEESVKLLNPTAIIGVSATPNTFTEPILAHMAATTTNPVVFALSNPTSQAECTALQAYTWTEGRCVFSSGSPFDKVVINGVTKVPGQGNNAYVFPGIGLGAIAGGATSVTEKDMYTAAVTLAGEVGEDRLEVGCCYPELERIREVSEIIATRICGDVWEEGRGGEGERENAREKVRECMWTPFQE</sequence>
<organism evidence="11 12">
    <name type="scientific">Triparma columacea</name>
    <dbReference type="NCBI Taxonomy" id="722753"/>
    <lineage>
        <taxon>Eukaryota</taxon>
        <taxon>Sar</taxon>
        <taxon>Stramenopiles</taxon>
        <taxon>Ochrophyta</taxon>
        <taxon>Bolidophyceae</taxon>
        <taxon>Parmales</taxon>
        <taxon>Triparmaceae</taxon>
        <taxon>Triparma</taxon>
    </lineage>
</organism>
<dbReference type="EMBL" id="BRYA01000234">
    <property type="protein sequence ID" value="GMI45002.1"/>
    <property type="molecule type" value="Genomic_DNA"/>
</dbReference>
<evidence type="ECO:0000313" key="11">
    <source>
        <dbReference type="EMBL" id="GMI45002.1"/>
    </source>
</evidence>
<dbReference type="InterPro" id="IPR001891">
    <property type="entry name" value="Malic_OxRdtase"/>
</dbReference>
<name>A0A9W7GJ84_9STRA</name>
<dbReference type="GO" id="GO:0051287">
    <property type="term" value="F:NAD binding"/>
    <property type="evidence" value="ECO:0007669"/>
    <property type="project" value="InterPro"/>
</dbReference>
<comment type="caution">
    <text evidence="11">The sequence shown here is derived from an EMBL/GenBank/DDBJ whole genome shotgun (WGS) entry which is preliminary data.</text>
</comment>
<feature type="binding site" evidence="6">
    <location>
        <position position="318"/>
    </location>
    <ligand>
        <name>a divalent metal cation</name>
        <dbReference type="ChEBI" id="CHEBI:60240"/>
    </ligand>
</feature>
<dbReference type="PANTHER" id="PTHR23406">
    <property type="entry name" value="MALIC ENZYME-RELATED"/>
    <property type="match status" value="1"/>
</dbReference>
<evidence type="ECO:0000256" key="8">
    <source>
        <dbReference type="SAM" id="SignalP"/>
    </source>
</evidence>
<dbReference type="AlphaFoldDB" id="A0A9W7GJ84"/>
<evidence type="ECO:0000256" key="4">
    <source>
        <dbReference type="PIRSR" id="PIRSR000106-1"/>
    </source>
</evidence>
<comment type="similarity">
    <text evidence="2 7">Belongs to the malic enzymes family.</text>
</comment>
<dbReference type="SUPFAM" id="SSF51735">
    <property type="entry name" value="NAD(P)-binding Rossmann-fold domains"/>
    <property type="match status" value="1"/>
</dbReference>
<evidence type="ECO:0000259" key="9">
    <source>
        <dbReference type="SMART" id="SM00919"/>
    </source>
</evidence>
<dbReference type="Gene3D" id="3.40.50.720">
    <property type="entry name" value="NAD(P)-binding Rossmann-like Domain"/>
    <property type="match status" value="1"/>
</dbReference>
<dbReference type="SMART" id="SM00919">
    <property type="entry name" value="Malic_M"/>
    <property type="match status" value="1"/>
</dbReference>
<dbReference type="PROSITE" id="PS00331">
    <property type="entry name" value="MALIC_ENZYMES"/>
    <property type="match status" value="1"/>
</dbReference>
<comment type="cofactor">
    <cofactor evidence="1">
        <name>Mn(2+)</name>
        <dbReference type="ChEBI" id="CHEBI:29035"/>
    </cofactor>
</comment>
<feature type="chain" id="PRO_5040723019" description="Malic enzyme" evidence="8">
    <location>
        <begin position="20"/>
        <end position="601"/>
    </location>
</feature>
<dbReference type="InterPro" id="IPR012301">
    <property type="entry name" value="Malic_N_dom"/>
</dbReference>
<dbReference type="InterPro" id="IPR015884">
    <property type="entry name" value="Malic_enzyme_CS"/>
</dbReference>